<evidence type="ECO:0000256" key="4">
    <source>
        <dbReference type="ARBA" id="ARBA00021843"/>
    </source>
</evidence>
<dbReference type="Gene3D" id="3.40.50.1820">
    <property type="entry name" value="alpha/beta hydrolase"/>
    <property type="match status" value="1"/>
</dbReference>
<dbReference type="AlphaFoldDB" id="A0A1H3TB51"/>
<evidence type="ECO:0000256" key="8">
    <source>
        <dbReference type="PIRSR" id="PIRSR005539-1"/>
    </source>
</evidence>
<dbReference type="PRINTS" id="PR00111">
    <property type="entry name" value="ABHYDROLASE"/>
</dbReference>
<organism evidence="11 12">
    <name type="scientific">Saccharopolyspora shandongensis</name>
    <dbReference type="NCBI Taxonomy" id="418495"/>
    <lineage>
        <taxon>Bacteria</taxon>
        <taxon>Bacillati</taxon>
        <taxon>Actinomycetota</taxon>
        <taxon>Actinomycetes</taxon>
        <taxon>Pseudonocardiales</taxon>
        <taxon>Pseudonocardiaceae</taxon>
        <taxon>Saccharopolyspora</taxon>
    </lineage>
</organism>
<reference evidence="12" key="1">
    <citation type="submission" date="2016-10" db="EMBL/GenBank/DDBJ databases">
        <authorList>
            <person name="Varghese N."/>
            <person name="Submissions S."/>
        </authorList>
    </citation>
    <scope>NUCLEOTIDE SEQUENCE [LARGE SCALE GENOMIC DNA]</scope>
    <source>
        <strain evidence="12">CGMCC 4.3530</strain>
    </source>
</reference>
<feature type="region of interest" description="Disordered" evidence="9">
    <location>
        <begin position="296"/>
        <end position="325"/>
    </location>
</feature>
<protein>
    <recommendedName>
        <fullName evidence="4">Proline iminopeptidase</fullName>
        <ecNumber evidence="3">3.4.11.5</ecNumber>
    </recommendedName>
    <alternativeName>
        <fullName evidence="6">Prolyl aminopeptidase</fullName>
    </alternativeName>
</protein>
<comment type="catalytic activity">
    <reaction evidence="1">
        <text>Release of N-terminal proline from a peptide.</text>
        <dbReference type="EC" id="3.4.11.5"/>
    </reaction>
</comment>
<dbReference type="NCBIfam" id="TIGR01250">
    <property type="entry name" value="pro_imino_pep_2"/>
    <property type="match status" value="1"/>
</dbReference>
<dbReference type="PRINTS" id="PR00793">
    <property type="entry name" value="PROAMNOPTASE"/>
</dbReference>
<sequence>MTGYEIDVVEGEIDVPGGKVWYRRMGRGGAPLLLVHGGPGYPSDPLFEAFEPLTEEREVIWYDQLGVGRSDPIHDTSLLTVDRFLDELDAVVEGLGLRRPHVYGHSWGAMLGLQHAAERAPEWTSLVCANGLASVPRFEEEARDLMAKLPGNVLDRTYGRELRGETGDPDYQVAQGEYLRACVVRTAPVNLDSDRTSLLTFRTMIGQADYHVTGTLKDWDIFDDLHRIRVPTLVLGGEFDECVPAHLADIAGRIPDSEHVTQSGAAHMGYLEAEPLRREYISTIRDYLARIERRAQPNQSPRAAARAGSTCEPHTIIRIPERDHA</sequence>
<dbReference type="Pfam" id="PF00561">
    <property type="entry name" value="Abhydrolase_1"/>
    <property type="match status" value="1"/>
</dbReference>
<dbReference type="InterPro" id="IPR002410">
    <property type="entry name" value="Peptidase_S33"/>
</dbReference>
<comment type="similarity">
    <text evidence="2 7">Belongs to the peptidase S33 family.</text>
</comment>
<dbReference type="EMBL" id="FNOK01000078">
    <property type="protein sequence ID" value="SDZ47330.1"/>
    <property type="molecule type" value="Genomic_DNA"/>
</dbReference>
<dbReference type="InterPro" id="IPR000073">
    <property type="entry name" value="AB_hydrolase_1"/>
</dbReference>
<evidence type="ECO:0000256" key="3">
    <source>
        <dbReference type="ARBA" id="ARBA00012568"/>
    </source>
</evidence>
<proteinExistence type="inferred from homology"/>
<dbReference type="InterPro" id="IPR050471">
    <property type="entry name" value="AB_hydrolase"/>
</dbReference>
<dbReference type="OrthoDB" id="9796770at2"/>
<keyword evidence="11" id="KW-0645">Protease</keyword>
<dbReference type="GO" id="GO:0006508">
    <property type="term" value="P:proteolysis"/>
    <property type="evidence" value="ECO:0007669"/>
    <property type="project" value="InterPro"/>
</dbReference>
<feature type="active site" evidence="8">
    <location>
        <position position="240"/>
    </location>
</feature>
<dbReference type="SUPFAM" id="SSF53474">
    <property type="entry name" value="alpha/beta-Hydrolases"/>
    <property type="match status" value="1"/>
</dbReference>
<evidence type="ECO:0000259" key="10">
    <source>
        <dbReference type="Pfam" id="PF00561"/>
    </source>
</evidence>
<evidence type="ECO:0000256" key="7">
    <source>
        <dbReference type="PIRNR" id="PIRNR005539"/>
    </source>
</evidence>
<feature type="domain" description="AB hydrolase-1" evidence="10">
    <location>
        <begin position="31"/>
        <end position="273"/>
    </location>
</feature>
<evidence type="ECO:0000256" key="2">
    <source>
        <dbReference type="ARBA" id="ARBA00010088"/>
    </source>
</evidence>
<dbReference type="InterPro" id="IPR029058">
    <property type="entry name" value="AB_hydrolase_fold"/>
</dbReference>
<dbReference type="PANTHER" id="PTHR43433">
    <property type="entry name" value="HYDROLASE, ALPHA/BETA FOLD FAMILY PROTEIN"/>
    <property type="match status" value="1"/>
</dbReference>
<keyword evidence="5 7" id="KW-0378">Hydrolase</keyword>
<gene>
    <name evidence="11" type="ORF">SAMN05216215_107814</name>
</gene>
<evidence type="ECO:0000313" key="11">
    <source>
        <dbReference type="EMBL" id="SDZ47330.1"/>
    </source>
</evidence>
<dbReference type="PANTHER" id="PTHR43433:SF5">
    <property type="entry name" value="AB HYDROLASE-1 DOMAIN-CONTAINING PROTEIN"/>
    <property type="match status" value="1"/>
</dbReference>
<feature type="active site" description="Nucleophile" evidence="8">
    <location>
        <position position="106"/>
    </location>
</feature>
<evidence type="ECO:0000256" key="9">
    <source>
        <dbReference type="SAM" id="MobiDB-lite"/>
    </source>
</evidence>
<evidence type="ECO:0000256" key="5">
    <source>
        <dbReference type="ARBA" id="ARBA00022801"/>
    </source>
</evidence>
<dbReference type="PIRSF" id="PIRSF005539">
    <property type="entry name" value="Pept_S33_TRI_F1"/>
    <property type="match status" value="1"/>
</dbReference>
<name>A0A1H3TB51_9PSEU</name>
<evidence type="ECO:0000256" key="1">
    <source>
        <dbReference type="ARBA" id="ARBA00001585"/>
    </source>
</evidence>
<keyword evidence="11" id="KW-0031">Aminopeptidase</keyword>
<dbReference type="STRING" id="418495.SAMN05216215_107814"/>
<evidence type="ECO:0000256" key="6">
    <source>
        <dbReference type="ARBA" id="ARBA00029605"/>
    </source>
</evidence>
<dbReference type="Proteomes" id="UP000199529">
    <property type="component" value="Unassembled WGS sequence"/>
</dbReference>
<dbReference type="InterPro" id="IPR005945">
    <property type="entry name" value="Pro_imino_pep"/>
</dbReference>
<dbReference type="GO" id="GO:0004177">
    <property type="term" value="F:aminopeptidase activity"/>
    <property type="evidence" value="ECO:0007669"/>
    <property type="project" value="UniProtKB-KW"/>
</dbReference>
<dbReference type="RefSeq" id="WP_093277840.1">
    <property type="nucleotide sequence ID" value="NZ_FNOK01000078.1"/>
</dbReference>
<accession>A0A1H3TB51</accession>
<keyword evidence="12" id="KW-1185">Reference proteome</keyword>
<feature type="active site" description="Proton donor" evidence="8">
    <location>
        <position position="267"/>
    </location>
</feature>
<dbReference type="EC" id="3.4.11.5" evidence="3"/>
<evidence type="ECO:0000313" key="12">
    <source>
        <dbReference type="Proteomes" id="UP000199529"/>
    </source>
</evidence>